<sequence length="344" mass="37480">MVPGAAANALFSLIVPLSVFLLLTMMPVRERTWLLNLYLALIAASALWALLQFSGGGFNNPLVNQTPGQVSGNFANRNHLALFLALGCLLAPVWTFAGKRLTTIRVVSGIGLLVLLILLILATGSRAGVALGLVAVVIALFQVRSQLLHVSRRLPRWGLPVILIGLVVTIASAILFSLKADRAVGIDRLMDVDISDDMRRQALPTILSMVSEYFPVGTGFGSFDPMFRMHEPNGLLKLSYFNHAHNDYLEIALNAGLSGIMLLASAIGWWLVNSIRVWRRKSLSDGRLGRSGSAMLLLILVASAFDYPARTPLIMAMVVAAAIWMEWSLTDTRRSPLPDQKVDL</sequence>
<evidence type="ECO:0000313" key="7">
    <source>
        <dbReference type="EMBL" id="KTW13338.1"/>
    </source>
</evidence>
<dbReference type="InterPro" id="IPR007016">
    <property type="entry name" value="O-antigen_ligase-rel_domated"/>
</dbReference>
<dbReference type="PANTHER" id="PTHR37422">
    <property type="entry name" value="TEICHURONIC ACID BIOSYNTHESIS PROTEIN TUAE"/>
    <property type="match status" value="1"/>
</dbReference>
<reference evidence="7 8" key="1">
    <citation type="journal article" date="2016" name="Front. Microbiol.">
        <title>Genomic Resource of Rice Seed Associated Bacteria.</title>
        <authorList>
            <person name="Midha S."/>
            <person name="Bansal K."/>
            <person name="Sharma S."/>
            <person name="Kumar N."/>
            <person name="Patil P.P."/>
            <person name="Chaudhry V."/>
            <person name="Patil P.B."/>
        </authorList>
    </citation>
    <scope>NUCLEOTIDE SEQUENCE [LARGE SCALE GENOMIC DNA]</scope>
    <source>
        <strain evidence="7 8">NS258</strain>
    </source>
</reference>
<keyword evidence="2 5" id="KW-0812">Transmembrane</keyword>
<accession>A0A147J8H5</accession>
<feature type="transmembrane region" description="Helical" evidence="5">
    <location>
        <begin position="288"/>
        <end position="305"/>
    </location>
</feature>
<dbReference type="Pfam" id="PF04932">
    <property type="entry name" value="Wzy_C"/>
    <property type="match status" value="1"/>
</dbReference>
<keyword evidence="4 5" id="KW-0472">Membrane</keyword>
<name>A0A147J8H5_9SPHN</name>
<dbReference type="Proteomes" id="UP000074410">
    <property type="component" value="Unassembled WGS sequence"/>
</dbReference>
<feature type="transmembrane region" description="Helical" evidence="5">
    <location>
        <begin position="37"/>
        <end position="58"/>
    </location>
</feature>
<feature type="transmembrane region" description="Helical" evidence="5">
    <location>
        <begin position="311"/>
        <end position="329"/>
    </location>
</feature>
<evidence type="ECO:0000256" key="5">
    <source>
        <dbReference type="SAM" id="Phobius"/>
    </source>
</evidence>
<evidence type="ECO:0000259" key="6">
    <source>
        <dbReference type="Pfam" id="PF04932"/>
    </source>
</evidence>
<dbReference type="EMBL" id="LDTC01000064">
    <property type="protein sequence ID" value="KTW13338.1"/>
    <property type="molecule type" value="Genomic_DNA"/>
</dbReference>
<proteinExistence type="predicted"/>
<dbReference type="PATRIC" id="fig|33051.5.peg.2922"/>
<dbReference type="GO" id="GO:0016020">
    <property type="term" value="C:membrane"/>
    <property type="evidence" value="ECO:0007669"/>
    <property type="project" value="UniProtKB-SubCell"/>
</dbReference>
<feature type="domain" description="O-antigen ligase-related" evidence="6">
    <location>
        <begin position="112"/>
        <end position="263"/>
    </location>
</feature>
<gene>
    <name evidence="7" type="ORF">NS258_09255</name>
</gene>
<feature type="transmembrane region" description="Helical" evidence="5">
    <location>
        <begin position="157"/>
        <end position="178"/>
    </location>
</feature>
<dbReference type="PANTHER" id="PTHR37422:SF23">
    <property type="entry name" value="TEICHURONIC ACID BIOSYNTHESIS PROTEIN TUAE"/>
    <property type="match status" value="1"/>
</dbReference>
<feature type="transmembrane region" description="Helical" evidence="5">
    <location>
        <begin position="78"/>
        <end position="97"/>
    </location>
</feature>
<organism evidence="7 8">
    <name type="scientific">Sphingomonas sanguinis</name>
    <dbReference type="NCBI Taxonomy" id="33051"/>
    <lineage>
        <taxon>Bacteria</taxon>
        <taxon>Pseudomonadati</taxon>
        <taxon>Pseudomonadota</taxon>
        <taxon>Alphaproteobacteria</taxon>
        <taxon>Sphingomonadales</taxon>
        <taxon>Sphingomonadaceae</taxon>
        <taxon>Sphingomonas</taxon>
    </lineage>
</organism>
<evidence type="ECO:0000256" key="4">
    <source>
        <dbReference type="ARBA" id="ARBA00023136"/>
    </source>
</evidence>
<feature type="transmembrane region" description="Helical" evidence="5">
    <location>
        <begin position="6"/>
        <end position="25"/>
    </location>
</feature>
<protein>
    <recommendedName>
        <fullName evidence="6">O-antigen ligase-related domain-containing protein</fullName>
    </recommendedName>
</protein>
<evidence type="ECO:0000256" key="3">
    <source>
        <dbReference type="ARBA" id="ARBA00022989"/>
    </source>
</evidence>
<feature type="transmembrane region" description="Helical" evidence="5">
    <location>
        <begin position="127"/>
        <end position="145"/>
    </location>
</feature>
<dbReference type="AlphaFoldDB" id="A0A147J8H5"/>
<evidence type="ECO:0000256" key="2">
    <source>
        <dbReference type="ARBA" id="ARBA00022692"/>
    </source>
</evidence>
<feature type="transmembrane region" description="Helical" evidence="5">
    <location>
        <begin position="251"/>
        <end position="272"/>
    </location>
</feature>
<comment type="caution">
    <text evidence="7">The sequence shown here is derived from an EMBL/GenBank/DDBJ whole genome shotgun (WGS) entry which is preliminary data.</text>
</comment>
<keyword evidence="3 5" id="KW-1133">Transmembrane helix</keyword>
<evidence type="ECO:0000256" key="1">
    <source>
        <dbReference type="ARBA" id="ARBA00004141"/>
    </source>
</evidence>
<evidence type="ECO:0000313" key="8">
    <source>
        <dbReference type="Proteomes" id="UP000074410"/>
    </source>
</evidence>
<comment type="subcellular location">
    <subcellularLocation>
        <location evidence="1">Membrane</location>
        <topology evidence="1">Multi-pass membrane protein</topology>
    </subcellularLocation>
</comment>
<dbReference type="InterPro" id="IPR051533">
    <property type="entry name" value="WaaL-like"/>
</dbReference>